<feature type="region of interest" description="Disordered" evidence="1">
    <location>
        <begin position="99"/>
        <end position="127"/>
    </location>
</feature>
<dbReference type="EMBL" id="MU069791">
    <property type="protein sequence ID" value="KAF5833786.1"/>
    <property type="molecule type" value="Genomic_DNA"/>
</dbReference>
<comment type="caution">
    <text evidence="2">The sequence shown here is derived from an EMBL/GenBank/DDBJ whole genome shotgun (WGS) entry which is preliminary data.</text>
</comment>
<name>A0ABQ7GGS9_DUNSA</name>
<reference evidence="2" key="1">
    <citation type="submission" date="2017-08" db="EMBL/GenBank/DDBJ databases">
        <authorList>
            <person name="Polle J.E."/>
            <person name="Barry K."/>
            <person name="Cushman J."/>
            <person name="Schmutz J."/>
            <person name="Tran D."/>
            <person name="Hathwaick L.T."/>
            <person name="Yim W.C."/>
            <person name="Jenkins J."/>
            <person name="Mckie-Krisberg Z.M."/>
            <person name="Prochnik S."/>
            <person name="Lindquist E."/>
            <person name="Dockter R.B."/>
            <person name="Adam C."/>
            <person name="Molina H."/>
            <person name="Bunkerborg J."/>
            <person name="Jin E."/>
            <person name="Buchheim M."/>
            <person name="Magnuson J."/>
        </authorList>
    </citation>
    <scope>NUCLEOTIDE SEQUENCE</scope>
    <source>
        <strain evidence="2">CCAP 19/18</strain>
    </source>
</reference>
<proteinExistence type="predicted"/>
<evidence type="ECO:0000256" key="1">
    <source>
        <dbReference type="SAM" id="MobiDB-lite"/>
    </source>
</evidence>
<evidence type="ECO:0000313" key="2">
    <source>
        <dbReference type="EMBL" id="KAF5833786.1"/>
    </source>
</evidence>
<sequence>MHPGAPSARDPHLATQSYKAEGVQNDKALGDAQTSSKFEAQDDVQHTSTQGDAHGIGTSENALHCEDSPSHSAVLDPYSRLDQVVSKVLASASMRLQEQHGSCTSLSKQGAEPPPSSHSGPLPPQTECHTVTLASLEQAARSQAAEVPLALLVLGHQLEAWERWQLRGSGRFERSSLALCDAAMAHDDAGTQGSNSAVLDDGILRGCSAGSNIFDVSGGVQGQNAVLISVAEGVSRDVQHDVLLHQHVAYQLAPCMVTVLSTQGCIVTQNAESVAWLGCHSKEHSLRTSLNAGGMVPPRGLHQRKRTPTKEDQRGGSREEIPTKMDPQGAARLGEGVVHQSKSNPCGPHQAFCYLKELFYDQEDLMVEMQKVLGDQEPFVEKMEIRSPLLRAWMGAGEDEEVWHRVHIIRIVDPITCQPQYCLSQVNVQVLTSKLLLFIIW</sequence>
<evidence type="ECO:0000313" key="3">
    <source>
        <dbReference type="Proteomes" id="UP000815325"/>
    </source>
</evidence>
<organism evidence="2 3">
    <name type="scientific">Dunaliella salina</name>
    <name type="common">Green alga</name>
    <name type="synonym">Protococcus salinus</name>
    <dbReference type="NCBI Taxonomy" id="3046"/>
    <lineage>
        <taxon>Eukaryota</taxon>
        <taxon>Viridiplantae</taxon>
        <taxon>Chlorophyta</taxon>
        <taxon>core chlorophytes</taxon>
        <taxon>Chlorophyceae</taxon>
        <taxon>CS clade</taxon>
        <taxon>Chlamydomonadales</taxon>
        <taxon>Dunaliellaceae</taxon>
        <taxon>Dunaliella</taxon>
    </lineage>
</organism>
<feature type="compositionally biased region" description="Basic and acidic residues" evidence="1">
    <location>
        <begin position="308"/>
        <end position="323"/>
    </location>
</feature>
<feature type="compositionally biased region" description="Pro residues" evidence="1">
    <location>
        <begin position="112"/>
        <end position="124"/>
    </location>
</feature>
<keyword evidence="3" id="KW-1185">Reference proteome</keyword>
<dbReference type="Proteomes" id="UP000815325">
    <property type="component" value="Unassembled WGS sequence"/>
</dbReference>
<gene>
    <name evidence="2" type="ORF">DUNSADRAFT_9771</name>
</gene>
<feature type="region of interest" description="Disordered" evidence="1">
    <location>
        <begin position="1"/>
        <end position="74"/>
    </location>
</feature>
<accession>A0ABQ7GGS9</accession>
<feature type="region of interest" description="Disordered" evidence="1">
    <location>
        <begin position="289"/>
        <end position="329"/>
    </location>
</feature>
<protein>
    <submittedName>
        <fullName evidence="2">Uncharacterized protein</fullName>
    </submittedName>
</protein>
<feature type="compositionally biased region" description="Polar residues" evidence="1">
    <location>
        <begin position="99"/>
        <end position="108"/>
    </location>
</feature>